<reference evidence="7 8" key="1">
    <citation type="submission" date="2023-09" db="EMBL/GenBank/DDBJ databases">
        <title>Novel taxa isolated from Blanes Bay.</title>
        <authorList>
            <person name="Rey-Velasco X."/>
            <person name="Lucena T."/>
        </authorList>
    </citation>
    <scope>NUCLEOTIDE SEQUENCE [LARGE SCALE GENOMIC DNA]</scope>
    <source>
        <strain evidence="7 8">S356</strain>
    </source>
</reference>
<evidence type="ECO:0000256" key="5">
    <source>
        <dbReference type="ARBA" id="ARBA00023136"/>
    </source>
</evidence>
<organism evidence="7 8">
    <name type="scientific">Asprobacillus argus</name>
    <dbReference type="NCBI Taxonomy" id="3076534"/>
    <lineage>
        <taxon>Bacteria</taxon>
        <taxon>Pseudomonadati</taxon>
        <taxon>Bacteroidota</taxon>
        <taxon>Flavobacteriia</taxon>
        <taxon>Flavobacteriales</taxon>
        <taxon>Flavobacteriaceae</taxon>
        <taxon>Asprobacillus</taxon>
    </lineage>
</organism>
<evidence type="ECO:0000256" key="4">
    <source>
        <dbReference type="ARBA" id="ARBA00022989"/>
    </source>
</evidence>
<feature type="transmembrane region" description="Helical" evidence="6">
    <location>
        <begin position="242"/>
        <end position="264"/>
    </location>
</feature>
<keyword evidence="4 6" id="KW-1133">Transmembrane helix</keyword>
<feature type="transmembrane region" description="Helical" evidence="6">
    <location>
        <begin position="98"/>
        <end position="114"/>
    </location>
</feature>
<dbReference type="CDD" id="cd13961">
    <property type="entry name" value="PT_UbiA_DGGGPS"/>
    <property type="match status" value="1"/>
</dbReference>
<evidence type="ECO:0000313" key="8">
    <source>
        <dbReference type="Proteomes" id="UP001257277"/>
    </source>
</evidence>
<keyword evidence="8" id="KW-1185">Reference proteome</keyword>
<feature type="transmembrane region" description="Helical" evidence="6">
    <location>
        <begin position="154"/>
        <end position="176"/>
    </location>
</feature>
<dbReference type="EMBL" id="JAVTTO010000002">
    <property type="protein sequence ID" value="MDT7831856.1"/>
    <property type="molecule type" value="Genomic_DNA"/>
</dbReference>
<dbReference type="Proteomes" id="UP001257277">
    <property type="component" value="Unassembled WGS sequence"/>
</dbReference>
<dbReference type="InterPro" id="IPR044878">
    <property type="entry name" value="UbiA_sf"/>
</dbReference>
<feature type="transmembrane region" description="Helical" evidence="6">
    <location>
        <begin position="217"/>
        <end position="236"/>
    </location>
</feature>
<evidence type="ECO:0000256" key="2">
    <source>
        <dbReference type="ARBA" id="ARBA00022475"/>
    </source>
</evidence>
<keyword evidence="3 6" id="KW-0812">Transmembrane</keyword>
<dbReference type="InterPro" id="IPR000537">
    <property type="entry name" value="UbiA_prenyltransferase"/>
</dbReference>
<comment type="caution">
    <text evidence="7">The sequence shown here is derived from an EMBL/GenBank/DDBJ whole genome shotgun (WGS) entry which is preliminary data.</text>
</comment>
<feature type="transmembrane region" description="Helical" evidence="6">
    <location>
        <begin position="121"/>
        <end position="142"/>
    </location>
</feature>
<evidence type="ECO:0000256" key="6">
    <source>
        <dbReference type="SAM" id="Phobius"/>
    </source>
</evidence>
<feature type="transmembrane region" description="Helical" evidence="6">
    <location>
        <begin position="25"/>
        <end position="45"/>
    </location>
</feature>
<evidence type="ECO:0000313" key="7">
    <source>
        <dbReference type="EMBL" id="MDT7831856.1"/>
    </source>
</evidence>
<dbReference type="PANTHER" id="PTHR42723:SF1">
    <property type="entry name" value="CHLOROPHYLL SYNTHASE, CHLOROPLASTIC"/>
    <property type="match status" value="1"/>
</dbReference>
<gene>
    <name evidence="7" type="ORF">RQM59_05655</name>
</gene>
<evidence type="ECO:0000256" key="1">
    <source>
        <dbReference type="ARBA" id="ARBA00004141"/>
    </source>
</evidence>
<dbReference type="PANTHER" id="PTHR42723">
    <property type="entry name" value="CHLOROPHYLL SYNTHASE"/>
    <property type="match status" value="1"/>
</dbReference>
<feature type="transmembrane region" description="Helical" evidence="6">
    <location>
        <begin position="276"/>
        <end position="294"/>
    </location>
</feature>
<dbReference type="RefSeq" id="WP_349241111.1">
    <property type="nucleotide sequence ID" value="NZ_JAVTTO010000002.1"/>
</dbReference>
<keyword evidence="5 6" id="KW-0472">Membrane</keyword>
<name>A0ABU3LF10_9FLAO</name>
<proteinExistence type="predicted"/>
<sequence>MILLTMCLIRYAVLPFFLKETELSITWFVYLILAVICITAGGYVINDILDVEADKINKPNKVYIERSVSQKRAKLYYILLTGLGMAFGTYLSFMVGNVVLSLFFSITAMLLFLYTRFFKRILLLGNILISVLVSLPIFMMYIFETIETPQYANFFELLGGIFSSIGMYVTVLYYMFFSFLSTLIRELIKDIEDINGDHQMKMKTLPIVFGIRRARNLTITLSITFIMSLILISQVFVGNTDFFVLGIYNYVFLVLPLLYFMYVLWNAKTPKQFSFLSNYMKWIMLFGILSMLIFKF</sequence>
<keyword evidence="2" id="KW-1003">Cell membrane</keyword>
<feature type="transmembrane region" description="Helical" evidence="6">
    <location>
        <begin position="75"/>
        <end position="92"/>
    </location>
</feature>
<comment type="subcellular location">
    <subcellularLocation>
        <location evidence="1">Membrane</location>
        <topology evidence="1">Multi-pass membrane protein</topology>
    </subcellularLocation>
</comment>
<dbReference type="Gene3D" id="1.20.120.1780">
    <property type="entry name" value="UbiA prenyltransferase"/>
    <property type="match status" value="1"/>
</dbReference>
<dbReference type="Pfam" id="PF01040">
    <property type="entry name" value="UbiA"/>
    <property type="match status" value="1"/>
</dbReference>
<dbReference type="InterPro" id="IPR050475">
    <property type="entry name" value="Prenyltransferase_related"/>
</dbReference>
<protein>
    <submittedName>
        <fullName evidence="7">Geranylgeranylglycerol-phosphate geranylgeranyltransferase</fullName>
    </submittedName>
</protein>
<accession>A0ABU3LF10</accession>
<dbReference type="Gene3D" id="1.10.357.140">
    <property type="entry name" value="UbiA prenyltransferase"/>
    <property type="match status" value="1"/>
</dbReference>
<evidence type="ECO:0000256" key="3">
    <source>
        <dbReference type="ARBA" id="ARBA00022692"/>
    </source>
</evidence>